<sequence length="245" mass="26956">MLNNQQQGCFQFPGGDLRPRSEVLSTIPLTKGKNLIEFHLLEVTSDPVVCSASLWLLDETDRLVVVDIDGTITRSDVRGSAFTADYTHEGVREFLTAVGEAGYVLLFLTARPITLADRTREFLATAGRVGDSTLPEGPLITQACGTMKALQAKHEVFKVGVLQQIRELFDEARKGSRLGTETSVFVAGFGNHETDAIAYKAVGIPADRIFMLDKSSKLRVHGTRLEFQSYTGLLPDIDELFPRLP</sequence>
<evidence type="ECO:0000313" key="2">
    <source>
        <dbReference type="EMBL" id="EKX41957.1"/>
    </source>
</evidence>
<dbReference type="InterPro" id="IPR013209">
    <property type="entry name" value="LNS2"/>
</dbReference>
<name>L1J0X0_GUITC</name>
<feature type="domain" description="LNS2/PITP" evidence="1">
    <location>
        <begin position="64"/>
        <end position="221"/>
    </location>
</feature>
<gene>
    <name evidence="2" type="ORF">GUITHDRAFT_74438</name>
</gene>
<dbReference type="AlphaFoldDB" id="L1J0X0"/>
<reference evidence="3" key="3">
    <citation type="submission" date="2016-03" db="UniProtKB">
        <authorList>
            <consortium name="EnsemblProtists"/>
        </authorList>
    </citation>
    <scope>IDENTIFICATION</scope>
</reference>
<feature type="non-terminal residue" evidence="2">
    <location>
        <position position="1"/>
    </location>
</feature>
<evidence type="ECO:0000259" key="1">
    <source>
        <dbReference type="SMART" id="SM00775"/>
    </source>
</evidence>
<dbReference type="KEGG" id="gtt:GUITHDRAFT_74438"/>
<dbReference type="Gene3D" id="3.40.50.1000">
    <property type="entry name" value="HAD superfamily/HAD-like"/>
    <property type="match status" value="1"/>
</dbReference>
<dbReference type="EMBL" id="JH993020">
    <property type="protein sequence ID" value="EKX41957.1"/>
    <property type="molecule type" value="Genomic_DNA"/>
</dbReference>
<dbReference type="PaxDb" id="55529-EKX41957"/>
<dbReference type="SUPFAM" id="SSF56784">
    <property type="entry name" value="HAD-like"/>
    <property type="match status" value="1"/>
</dbReference>
<dbReference type="STRING" id="905079.L1J0X0"/>
<proteinExistence type="predicted"/>
<accession>L1J0X0</accession>
<evidence type="ECO:0000313" key="3">
    <source>
        <dbReference type="EnsemblProtists" id="EKX41957"/>
    </source>
</evidence>
<reference evidence="4" key="2">
    <citation type="submission" date="2012-11" db="EMBL/GenBank/DDBJ databases">
        <authorList>
            <person name="Kuo A."/>
            <person name="Curtis B.A."/>
            <person name="Tanifuji G."/>
            <person name="Burki F."/>
            <person name="Gruber A."/>
            <person name="Irimia M."/>
            <person name="Maruyama S."/>
            <person name="Arias M.C."/>
            <person name="Ball S.G."/>
            <person name="Gile G.H."/>
            <person name="Hirakawa Y."/>
            <person name="Hopkins J.F."/>
            <person name="Rensing S.A."/>
            <person name="Schmutz J."/>
            <person name="Symeonidi A."/>
            <person name="Elias M."/>
            <person name="Eveleigh R.J."/>
            <person name="Herman E.K."/>
            <person name="Klute M.J."/>
            <person name="Nakayama T."/>
            <person name="Obornik M."/>
            <person name="Reyes-Prieto A."/>
            <person name="Armbrust E.V."/>
            <person name="Aves S.J."/>
            <person name="Beiko R.G."/>
            <person name="Coutinho P."/>
            <person name="Dacks J.B."/>
            <person name="Durnford D.G."/>
            <person name="Fast N.M."/>
            <person name="Green B.R."/>
            <person name="Grisdale C."/>
            <person name="Hempe F."/>
            <person name="Henrissat B."/>
            <person name="Hoppner M.P."/>
            <person name="Ishida K.-I."/>
            <person name="Kim E."/>
            <person name="Koreny L."/>
            <person name="Kroth P.G."/>
            <person name="Liu Y."/>
            <person name="Malik S.-B."/>
            <person name="Maier U.G."/>
            <person name="McRose D."/>
            <person name="Mock T."/>
            <person name="Neilson J.A."/>
            <person name="Onodera N.T."/>
            <person name="Poole A.M."/>
            <person name="Pritham E.J."/>
            <person name="Richards T.A."/>
            <person name="Rocap G."/>
            <person name="Roy S.W."/>
            <person name="Sarai C."/>
            <person name="Schaack S."/>
            <person name="Shirato S."/>
            <person name="Slamovits C.H."/>
            <person name="Spencer D.F."/>
            <person name="Suzuki S."/>
            <person name="Worden A.Z."/>
            <person name="Zauner S."/>
            <person name="Barry K."/>
            <person name="Bell C."/>
            <person name="Bharti A.K."/>
            <person name="Crow J.A."/>
            <person name="Grimwood J."/>
            <person name="Kramer R."/>
            <person name="Lindquist E."/>
            <person name="Lucas S."/>
            <person name="Salamov A."/>
            <person name="McFadden G.I."/>
            <person name="Lane C.E."/>
            <person name="Keeling P.J."/>
            <person name="Gray M.W."/>
            <person name="Grigoriev I.V."/>
            <person name="Archibald J.M."/>
        </authorList>
    </citation>
    <scope>NUCLEOTIDE SEQUENCE</scope>
    <source>
        <strain evidence="4">CCMP2712</strain>
    </source>
</reference>
<evidence type="ECO:0000313" key="4">
    <source>
        <dbReference type="Proteomes" id="UP000011087"/>
    </source>
</evidence>
<dbReference type="eggNOG" id="KOG2116">
    <property type="taxonomic scope" value="Eukaryota"/>
</dbReference>
<dbReference type="InterPro" id="IPR036412">
    <property type="entry name" value="HAD-like_sf"/>
</dbReference>
<dbReference type="HOGENOM" id="CLU_1135987_0_0_1"/>
<protein>
    <recommendedName>
        <fullName evidence="1">LNS2/PITP domain-containing protein</fullName>
    </recommendedName>
</protein>
<reference evidence="2 4" key="1">
    <citation type="journal article" date="2012" name="Nature">
        <title>Algal genomes reveal evolutionary mosaicism and the fate of nucleomorphs.</title>
        <authorList>
            <consortium name="DOE Joint Genome Institute"/>
            <person name="Curtis B.A."/>
            <person name="Tanifuji G."/>
            <person name="Burki F."/>
            <person name="Gruber A."/>
            <person name="Irimia M."/>
            <person name="Maruyama S."/>
            <person name="Arias M.C."/>
            <person name="Ball S.G."/>
            <person name="Gile G.H."/>
            <person name="Hirakawa Y."/>
            <person name="Hopkins J.F."/>
            <person name="Kuo A."/>
            <person name="Rensing S.A."/>
            <person name="Schmutz J."/>
            <person name="Symeonidi A."/>
            <person name="Elias M."/>
            <person name="Eveleigh R.J."/>
            <person name="Herman E.K."/>
            <person name="Klute M.J."/>
            <person name="Nakayama T."/>
            <person name="Obornik M."/>
            <person name="Reyes-Prieto A."/>
            <person name="Armbrust E.V."/>
            <person name="Aves S.J."/>
            <person name="Beiko R.G."/>
            <person name="Coutinho P."/>
            <person name="Dacks J.B."/>
            <person name="Durnford D.G."/>
            <person name="Fast N.M."/>
            <person name="Green B.R."/>
            <person name="Grisdale C.J."/>
            <person name="Hempel F."/>
            <person name="Henrissat B."/>
            <person name="Hoppner M.P."/>
            <person name="Ishida K."/>
            <person name="Kim E."/>
            <person name="Koreny L."/>
            <person name="Kroth P.G."/>
            <person name="Liu Y."/>
            <person name="Malik S.B."/>
            <person name="Maier U.G."/>
            <person name="McRose D."/>
            <person name="Mock T."/>
            <person name="Neilson J.A."/>
            <person name="Onodera N.T."/>
            <person name="Poole A.M."/>
            <person name="Pritham E.J."/>
            <person name="Richards T.A."/>
            <person name="Rocap G."/>
            <person name="Roy S.W."/>
            <person name="Sarai C."/>
            <person name="Schaack S."/>
            <person name="Shirato S."/>
            <person name="Slamovits C.H."/>
            <person name="Spencer D.F."/>
            <person name="Suzuki S."/>
            <person name="Worden A.Z."/>
            <person name="Zauner S."/>
            <person name="Barry K."/>
            <person name="Bell C."/>
            <person name="Bharti A.K."/>
            <person name="Crow J.A."/>
            <person name="Grimwood J."/>
            <person name="Kramer R."/>
            <person name="Lindquist E."/>
            <person name="Lucas S."/>
            <person name="Salamov A."/>
            <person name="McFadden G.I."/>
            <person name="Lane C.E."/>
            <person name="Keeling P.J."/>
            <person name="Gray M.W."/>
            <person name="Grigoriev I.V."/>
            <person name="Archibald J.M."/>
        </authorList>
    </citation>
    <scope>NUCLEOTIDE SEQUENCE</scope>
    <source>
        <strain evidence="2 4">CCMP2712</strain>
    </source>
</reference>
<dbReference type="InterPro" id="IPR026058">
    <property type="entry name" value="LIPIN"/>
</dbReference>
<dbReference type="GeneID" id="17298494"/>
<dbReference type="SMART" id="SM00775">
    <property type="entry name" value="LNS2"/>
    <property type="match status" value="1"/>
</dbReference>
<dbReference type="OMA" id="RCNATHI"/>
<keyword evidence="4" id="KW-1185">Reference proteome</keyword>
<dbReference type="Proteomes" id="UP000011087">
    <property type="component" value="Unassembled WGS sequence"/>
</dbReference>
<dbReference type="PANTHER" id="PTHR12181:SF12">
    <property type="entry name" value="PHOSPHATIDATE PHOSPHATASE"/>
    <property type="match status" value="1"/>
</dbReference>
<dbReference type="Pfam" id="PF08235">
    <property type="entry name" value="LNS2"/>
    <property type="match status" value="1"/>
</dbReference>
<dbReference type="PANTHER" id="PTHR12181">
    <property type="entry name" value="LIPIN"/>
    <property type="match status" value="1"/>
</dbReference>
<dbReference type="InterPro" id="IPR023214">
    <property type="entry name" value="HAD_sf"/>
</dbReference>
<dbReference type="InterPro" id="IPR031315">
    <property type="entry name" value="LNS2/PITP"/>
</dbReference>
<dbReference type="GO" id="GO:0008195">
    <property type="term" value="F:phosphatidate phosphatase activity"/>
    <property type="evidence" value="ECO:0007669"/>
    <property type="project" value="TreeGrafter"/>
</dbReference>
<organism evidence="2">
    <name type="scientific">Guillardia theta (strain CCMP2712)</name>
    <name type="common">Cryptophyte</name>
    <dbReference type="NCBI Taxonomy" id="905079"/>
    <lineage>
        <taxon>Eukaryota</taxon>
        <taxon>Cryptophyceae</taxon>
        <taxon>Pyrenomonadales</taxon>
        <taxon>Geminigeraceae</taxon>
        <taxon>Guillardia</taxon>
    </lineage>
</organism>
<dbReference type="RefSeq" id="XP_005828937.1">
    <property type="nucleotide sequence ID" value="XM_005828880.1"/>
</dbReference>
<dbReference type="OrthoDB" id="4567at2759"/>
<dbReference type="EnsemblProtists" id="EKX41957">
    <property type="protein sequence ID" value="EKX41957"/>
    <property type="gene ID" value="GUITHDRAFT_74438"/>
</dbReference>